<organism evidence="1">
    <name type="scientific">marine sediment metagenome</name>
    <dbReference type="NCBI Taxonomy" id="412755"/>
    <lineage>
        <taxon>unclassified sequences</taxon>
        <taxon>metagenomes</taxon>
        <taxon>ecological metagenomes</taxon>
    </lineage>
</organism>
<proteinExistence type="predicted"/>
<comment type="caution">
    <text evidence="1">The sequence shown here is derived from an EMBL/GenBank/DDBJ whole genome shotgun (WGS) entry which is preliminary data.</text>
</comment>
<accession>X1GUP8</accession>
<gene>
    <name evidence="1" type="ORF">S03H2_39373</name>
</gene>
<evidence type="ECO:0000313" key="1">
    <source>
        <dbReference type="EMBL" id="GAH48575.1"/>
    </source>
</evidence>
<dbReference type="EMBL" id="BARU01024334">
    <property type="protein sequence ID" value="GAH48575.1"/>
    <property type="molecule type" value="Genomic_DNA"/>
</dbReference>
<feature type="non-terminal residue" evidence="1">
    <location>
        <position position="130"/>
    </location>
</feature>
<reference evidence="1" key="1">
    <citation type="journal article" date="2014" name="Front. Microbiol.">
        <title>High frequency of phylogenetically diverse reductive dehalogenase-homologous genes in deep subseafloor sedimentary metagenomes.</title>
        <authorList>
            <person name="Kawai M."/>
            <person name="Futagami T."/>
            <person name="Toyoda A."/>
            <person name="Takaki Y."/>
            <person name="Nishi S."/>
            <person name="Hori S."/>
            <person name="Arai W."/>
            <person name="Tsubouchi T."/>
            <person name="Morono Y."/>
            <person name="Uchiyama I."/>
            <person name="Ito T."/>
            <person name="Fujiyama A."/>
            <person name="Inagaki F."/>
            <person name="Takami H."/>
        </authorList>
    </citation>
    <scope>NUCLEOTIDE SEQUENCE</scope>
    <source>
        <strain evidence="1">Expedition CK06-06</strain>
    </source>
</reference>
<protein>
    <submittedName>
        <fullName evidence="1">Uncharacterized protein</fullName>
    </submittedName>
</protein>
<name>X1GUP8_9ZZZZ</name>
<sequence>MGYNPEWERGEGVALQERPSVVYQGVPEGHFVSPYVEVVGHPDNKVPVGEQIRLRGYYRVSCPGQPWYAPAWTMGMKAVGDGIAVKMYKTLMTEGPVTSSDDLTVPSLPIMPNKTVELTVELWGNEEAYE</sequence>
<dbReference type="AlphaFoldDB" id="X1GUP8"/>